<evidence type="ECO:0000313" key="2">
    <source>
        <dbReference type="EMBL" id="NYE56696.1"/>
    </source>
</evidence>
<evidence type="ECO:0000313" key="5">
    <source>
        <dbReference type="EMBL" id="NYE57532.1"/>
    </source>
</evidence>
<dbReference type="EMBL" id="JACCBS010000003">
    <property type="protein sequence ID" value="NYE58155.1"/>
    <property type="molecule type" value="Genomic_DNA"/>
</dbReference>
<sequence>MVNLTPYLNKEMVRLPNELSYQQEIALKRFALIAPLLEPDLEAAEKRQRRKEILAKSEISSRTLRRYLQLYRQQGLSGLMPKIRSDNGSSRTISHEIIEEAVKLKEELPERSVSQIIAILEGEKKVPTGMLARSTLGRHLSRLGLTQKEANQKISGHRRFAKEQRNRLWQADIKYGPYLPHPKNPKRKVRTYLVAFIDDATRLLCHGEFYLDQKRPVLEDCFRKAILKRGIPDAVYVDNGKIFVSRWFRLGCAKLGIRPINTKPYSPESKGKIERFNRTVESFIAEIELQQPKTLAELNQAFAVWVEEGYNHHPHSSLENETPANRFQKDTRRLRFASLEECREAFLWEASRRVDKTGCIKLEGRFYEIGLEWIRKTVDLRYDPFDLESIEFWYNGQKQGLAKPLVIQEYNNLAAKNKKEQENKTPKTSRLLTVLEERSIERRRRKLGAIPFRQLEGGK</sequence>
<dbReference type="InterPro" id="IPR047656">
    <property type="entry name" value="IS481-like_transpos"/>
</dbReference>
<keyword evidence="9" id="KW-1185">Reference proteome</keyword>
<proteinExistence type="predicted"/>
<dbReference type="PANTHER" id="PTHR35004:SF6">
    <property type="entry name" value="TRANSPOSASE"/>
    <property type="match status" value="1"/>
</dbReference>
<evidence type="ECO:0000313" key="8">
    <source>
        <dbReference type="EMBL" id="NYE58512.1"/>
    </source>
</evidence>
<dbReference type="EMBL" id="JACCBS010000001">
    <property type="protein sequence ID" value="NYE56696.1"/>
    <property type="molecule type" value="Genomic_DNA"/>
</dbReference>
<organism evidence="6 9">
    <name type="scientific">Carboxydothermus ferrireducens DSM 11255</name>
    <dbReference type="NCBI Taxonomy" id="1119529"/>
    <lineage>
        <taxon>Bacteria</taxon>
        <taxon>Bacillati</taxon>
        <taxon>Bacillota</taxon>
        <taxon>Clostridia</taxon>
        <taxon>Thermoanaerobacterales</taxon>
        <taxon>Thermoanaerobacteraceae</taxon>
        <taxon>Carboxydothermus</taxon>
    </lineage>
</organism>
<evidence type="ECO:0000259" key="1">
    <source>
        <dbReference type="PROSITE" id="PS50994"/>
    </source>
</evidence>
<dbReference type="EMBL" id="JACCBS010000002">
    <property type="protein sequence ID" value="NYE57532.1"/>
    <property type="molecule type" value="Genomic_DNA"/>
</dbReference>
<evidence type="ECO:0000313" key="9">
    <source>
        <dbReference type="Proteomes" id="UP000604066"/>
    </source>
</evidence>
<gene>
    <name evidence="2" type="ORF">HDG70_000402</name>
    <name evidence="3" type="ORF">HDG70_000421</name>
    <name evidence="4" type="ORF">HDG70_000890</name>
    <name evidence="5" type="ORF">HDG70_001247</name>
    <name evidence="6" type="ORF">HDG70_001906</name>
    <name evidence="7" type="ORF">HDG70_002180</name>
    <name evidence="8" type="ORF">HDG70_002263</name>
</gene>
<dbReference type="SUPFAM" id="SSF46689">
    <property type="entry name" value="Homeodomain-like"/>
    <property type="match status" value="1"/>
</dbReference>
<dbReference type="Proteomes" id="UP000604066">
    <property type="component" value="Unassembled WGS sequence"/>
</dbReference>
<evidence type="ECO:0000313" key="3">
    <source>
        <dbReference type="EMBL" id="NYE56715.1"/>
    </source>
</evidence>
<dbReference type="PANTHER" id="PTHR35004">
    <property type="entry name" value="TRANSPOSASE RV3428C-RELATED"/>
    <property type="match status" value="1"/>
</dbReference>
<dbReference type="InterPro" id="IPR015378">
    <property type="entry name" value="Transposase-like_Mu_C"/>
</dbReference>
<dbReference type="EMBL" id="JACCBS010000003">
    <property type="protein sequence ID" value="NYE58512.1"/>
    <property type="molecule type" value="Genomic_DNA"/>
</dbReference>
<dbReference type="NCBIfam" id="NF033577">
    <property type="entry name" value="transpos_IS481"/>
    <property type="match status" value="1"/>
</dbReference>
<dbReference type="InterPro" id="IPR012337">
    <property type="entry name" value="RNaseH-like_sf"/>
</dbReference>
<dbReference type="EMBL" id="JACCBS010000001">
    <property type="protein sequence ID" value="NYE57184.1"/>
    <property type="molecule type" value="Genomic_DNA"/>
</dbReference>
<dbReference type="Pfam" id="PF13518">
    <property type="entry name" value="HTH_28"/>
    <property type="match status" value="1"/>
</dbReference>
<dbReference type="InterPro" id="IPR001584">
    <property type="entry name" value="Integrase_cat-core"/>
</dbReference>
<name>A0ABX2RAT7_9THEO</name>
<dbReference type="EMBL" id="JACCBS010000003">
    <property type="protein sequence ID" value="NYE58429.1"/>
    <property type="molecule type" value="Genomic_DNA"/>
</dbReference>
<dbReference type="InterPro" id="IPR055247">
    <property type="entry name" value="InsJ-like_HTH"/>
</dbReference>
<evidence type="ECO:0000313" key="6">
    <source>
        <dbReference type="EMBL" id="NYE58155.1"/>
    </source>
</evidence>
<reference evidence="6 9" key="1">
    <citation type="submission" date="2020-07" db="EMBL/GenBank/DDBJ databases">
        <title>Genomic Encyclopedia of Type Strains, Phase III (KMG-III): the genomes of soil and plant-associated and newly described type strains.</title>
        <authorList>
            <person name="Whitman W."/>
        </authorList>
    </citation>
    <scope>NUCLEOTIDE SEQUENCE [LARGE SCALE GENOMIC DNA]</scope>
    <source>
        <strain evidence="6 9">DSM 11255</strain>
    </source>
</reference>
<dbReference type="EMBL" id="JACCBS010000001">
    <property type="protein sequence ID" value="NYE56715.1"/>
    <property type="molecule type" value="Genomic_DNA"/>
</dbReference>
<dbReference type="Pfam" id="PF09299">
    <property type="entry name" value="Mu-transpos_C"/>
    <property type="match status" value="1"/>
</dbReference>
<dbReference type="Gene3D" id="3.30.420.10">
    <property type="entry name" value="Ribonuclease H-like superfamily/Ribonuclease H"/>
    <property type="match status" value="1"/>
</dbReference>
<evidence type="ECO:0000313" key="4">
    <source>
        <dbReference type="EMBL" id="NYE57184.1"/>
    </source>
</evidence>
<evidence type="ECO:0000313" key="7">
    <source>
        <dbReference type="EMBL" id="NYE58429.1"/>
    </source>
</evidence>
<dbReference type="InterPro" id="IPR009057">
    <property type="entry name" value="Homeodomain-like_sf"/>
</dbReference>
<dbReference type="SUPFAM" id="SSF53098">
    <property type="entry name" value="Ribonuclease H-like"/>
    <property type="match status" value="1"/>
</dbReference>
<dbReference type="InterPro" id="IPR036397">
    <property type="entry name" value="RNaseH_sf"/>
</dbReference>
<accession>A0ABX2RAT7</accession>
<protein>
    <submittedName>
        <fullName evidence="6">Transposase InsO family protein</fullName>
    </submittedName>
</protein>
<dbReference type="PROSITE" id="PS50994">
    <property type="entry name" value="INTEGRASE"/>
    <property type="match status" value="1"/>
</dbReference>
<comment type="caution">
    <text evidence="6">The sequence shown here is derived from an EMBL/GenBank/DDBJ whole genome shotgun (WGS) entry which is preliminary data.</text>
</comment>
<feature type="domain" description="Integrase catalytic" evidence="1">
    <location>
        <begin position="161"/>
        <end position="331"/>
    </location>
</feature>
<dbReference type="Pfam" id="PF00665">
    <property type="entry name" value="rve"/>
    <property type="match status" value="1"/>
</dbReference>